<dbReference type="InterPro" id="IPR013783">
    <property type="entry name" value="Ig-like_fold"/>
</dbReference>
<dbReference type="InterPro" id="IPR021828">
    <property type="entry name" value="GlgE_dom_N/S"/>
</dbReference>
<evidence type="ECO:0000256" key="1">
    <source>
        <dbReference type="ARBA" id="ARBA00011738"/>
    </source>
</evidence>
<dbReference type="Pfam" id="PF11896">
    <property type="entry name" value="GlgE_dom_N_S"/>
    <property type="match status" value="1"/>
</dbReference>
<reference evidence="8" key="1">
    <citation type="submission" date="2020-05" db="EMBL/GenBank/DDBJ databases">
        <authorList>
            <person name="Chiriac C."/>
            <person name="Salcher M."/>
            <person name="Ghai R."/>
            <person name="Kavagutti S V."/>
        </authorList>
    </citation>
    <scope>NUCLEOTIDE SEQUENCE</scope>
</reference>
<dbReference type="InterPro" id="IPR049171">
    <property type="entry name" value="GLGE_C"/>
</dbReference>
<dbReference type="GO" id="GO:0004553">
    <property type="term" value="F:hydrolase activity, hydrolyzing O-glycosyl compounds"/>
    <property type="evidence" value="ECO:0007669"/>
    <property type="project" value="InterPro"/>
</dbReference>
<dbReference type="Gene3D" id="2.60.40.1180">
    <property type="entry name" value="Golgi alpha-mannosidase II"/>
    <property type="match status" value="1"/>
</dbReference>
<dbReference type="EMBL" id="CAFBLZ010000017">
    <property type="protein sequence ID" value="CAB4883487.1"/>
    <property type="molecule type" value="Genomic_DNA"/>
</dbReference>
<comment type="subunit">
    <text evidence="1">Homodimer.</text>
</comment>
<dbReference type="Gene3D" id="1.20.58.80">
    <property type="entry name" value="Phosphotransferase system, lactose/cellobiose-type IIA subunit"/>
    <property type="match status" value="1"/>
</dbReference>
<dbReference type="EC" id="2.4.99.16" evidence="2"/>
<dbReference type="InterPro" id="IPR017853">
    <property type="entry name" value="GH"/>
</dbReference>
<dbReference type="SMART" id="SM00642">
    <property type="entry name" value="Aamy"/>
    <property type="match status" value="1"/>
</dbReference>
<dbReference type="Pfam" id="PF21702">
    <property type="entry name" value="GLGE_C"/>
    <property type="match status" value="1"/>
</dbReference>
<evidence type="ECO:0000256" key="4">
    <source>
        <dbReference type="ARBA" id="ARBA00022679"/>
    </source>
</evidence>
<sequence length="662" mass="74607">MQETQRDNSINRIPVADVSPVTLFGGEFVPVKVIPGETFPVSATIFREGHDSLGADVVLFDSQGKEISRVVMHEIWHGGDRYTADITIPARGDFTFSIESYDNPLATWFHDAQIKIGSDIDSELMCLVGAQLFEEILDRDSAAKALLKAPLAALKDKKLAPLNKFGIASTDVIRSYCASNPIRRLSSLSEKYPIRADHQRALVGSWYEFFPRSEGAVLNADGTVTSGTFKSAINRIPAVAAMGFDILYLPPIHPIGQSHRKGRNNSLTPTPSDPGVPWAIGGAEGGHTEINPALGTMKDFEEFVSAAKKQKIEVALDFALQVSPDHPWVREHPEFFTHRLDGTIAYAENPPKKYQDIYPINFDNDYAGILNESLSVLRFWISKGVSIFRVDNPHTKPVHFWADVMNTIRLESPDVIFLAEAFTKAPMMHALGKAGFHQSYTYFTWRTSKQELIEYSNEVAHQTSAFFRPNFWVNTPDILPFHLQSGNPAIFAIRAALAATLTPSWGMYAGYELYEHRKFKDGGEEYLDSEKYEIKIRDWAGAEKKKLTLAPFITVLNRIRRENIALQRLRNLQFHHCENEQILAYSKREGDNLILMVVNLDPNFAQETTVHWDMNKLGIAKDNFEVTDLIDSAKYQWSPHTYIRLDPTRLSGKVIHIAKVKL</sequence>
<dbReference type="PANTHER" id="PTHR47786">
    <property type="entry name" value="ALPHA-1,4-GLUCAN:MALTOSE-1-PHOSPHATE MALTOSYLTRANSFERASE"/>
    <property type="match status" value="1"/>
</dbReference>
<evidence type="ECO:0000256" key="3">
    <source>
        <dbReference type="ARBA" id="ARBA00022676"/>
    </source>
</evidence>
<name>A0A6J7EJC6_9ZZZZ</name>
<organism evidence="8">
    <name type="scientific">freshwater metagenome</name>
    <dbReference type="NCBI Taxonomy" id="449393"/>
    <lineage>
        <taxon>unclassified sequences</taxon>
        <taxon>metagenomes</taxon>
        <taxon>ecological metagenomes</taxon>
    </lineage>
</organism>
<evidence type="ECO:0000313" key="8">
    <source>
        <dbReference type="EMBL" id="CAB4883487.1"/>
    </source>
</evidence>
<dbReference type="Gene3D" id="3.20.20.80">
    <property type="entry name" value="Glycosidases"/>
    <property type="match status" value="1"/>
</dbReference>
<dbReference type="Gene3D" id="2.60.40.10">
    <property type="entry name" value="Immunoglobulins"/>
    <property type="match status" value="1"/>
</dbReference>
<dbReference type="SUPFAM" id="SSF51445">
    <property type="entry name" value="(Trans)glycosidases"/>
    <property type="match status" value="1"/>
</dbReference>
<gene>
    <name evidence="8" type="ORF">UFOPK3482_00332</name>
</gene>
<dbReference type="InterPro" id="IPR006047">
    <property type="entry name" value="GH13_cat_dom"/>
</dbReference>
<dbReference type="InterPro" id="IPR026585">
    <property type="entry name" value="GlgE"/>
</dbReference>
<evidence type="ECO:0000259" key="7">
    <source>
        <dbReference type="SMART" id="SM00642"/>
    </source>
</evidence>
<dbReference type="GO" id="GO:0016757">
    <property type="term" value="F:glycosyltransferase activity"/>
    <property type="evidence" value="ECO:0007669"/>
    <property type="project" value="UniProtKB-KW"/>
</dbReference>
<accession>A0A6J7EJC6</accession>
<dbReference type="GO" id="GO:0005975">
    <property type="term" value="P:carbohydrate metabolic process"/>
    <property type="evidence" value="ECO:0007669"/>
    <property type="project" value="InterPro"/>
</dbReference>
<keyword evidence="3" id="KW-0328">Glycosyltransferase</keyword>
<evidence type="ECO:0000256" key="2">
    <source>
        <dbReference type="ARBA" id="ARBA00012603"/>
    </source>
</evidence>
<dbReference type="PANTHER" id="PTHR47786:SF2">
    <property type="entry name" value="GLYCOSYL HYDROLASE FAMILY 13 CATALYTIC DOMAIN-CONTAINING PROTEIN"/>
    <property type="match status" value="1"/>
</dbReference>
<evidence type="ECO:0000256" key="5">
    <source>
        <dbReference type="ARBA" id="ARBA00023277"/>
    </source>
</evidence>
<dbReference type="InterPro" id="IPR013780">
    <property type="entry name" value="Glyco_hydro_b"/>
</dbReference>
<feature type="domain" description="Glycosyl hydrolase family 13 catalytic" evidence="7">
    <location>
        <begin position="204"/>
        <end position="537"/>
    </location>
</feature>
<dbReference type="AlphaFoldDB" id="A0A6J7EJC6"/>
<proteinExistence type="inferred from homology"/>
<keyword evidence="5" id="KW-0119">Carbohydrate metabolism</keyword>
<dbReference type="HAMAP" id="MF_02124">
    <property type="entry name" value="GlgE"/>
    <property type="match status" value="1"/>
</dbReference>
<comment type="catalytic activity">
    <reaction evidence="6">
        <text>alpha-maltose 1-phosphate + [(1-&gt;4)-alpha-D-glucosyl](n) = [(1-&gt;4)-alpha-D-glucosyl](n+2) + phosphate</text>
        <dbReference type="Rhea" id="RHEA:42692"/>
        <dbReference type="Rhea" id="RHEA-COMP:9584"/>
        <dbReference type="Rhea" id="RHEA-COMP:10183"/>
        <dbReference type="ChEBI" id="CHEBI:15444"/>
        <dbReference type="ChEBI" id="CHEBI:43474"/>
        <dbReference type="ChEBI" id="CHEBI:63576"/>
        <dbReference type="EC" id="2.4.99.16"/>
    </reaction>
</comment>
<evidence type="ECO:0000256" key="6">
    <source>
        <dbReference type="ARBA" id="ARBA00048735"/>
    </source>
</evidence>
<keyword evidence="4" id="KW-0808">Transferase</keyword>
<protein>
    <recommendedName>
        <fullName evidence="2">starch synthase (maltosyl-transferring)</fullName>
        <ecNumber evidence="2">2.4.99.16</ecNumber>
    </recommendedName>
</protein>